<keyword evidence="1" id="KW-0040">ANK repeat</keyword>
<reference evidence="3" key="1">
    <citation type="journal article" date="2013" name="Nature">
        <title>Pan genome of the phytoplankton Emiliania underpins its global distribution.</title>
        <authorList>
            <person name="Read B.A."/>
            <person name="Kegel J."/>
            <person name="Klute M.J."/>
            <person name="Kuo A."/>
            <person name="Lefebvre S.C."/>
            <person name="Maumus F."/>
            <person name="Mayer C."/>
            <person name="Miller J."/>
            <person name="Monier A."/>
            <person name="Salamov A."/>
            <person name="Young J."/>
            <person name="Aguilar M."/>
            <person name="Claverie J.M."/>
            <person name="Frickenhaus S."/>
            <person name="Gonzalez K."/>
            <person name="Herman E.K."/>
            <person name="Lin Y.C."/>
            <person name="Napier J."/>
            <person name="Ogata H."/>
            <person name="Sarno A.F."/>
            <person name="Shmutz J."/>
            <person name="Schroeder D."/>
            <person name="de Vargas C."/>
            <person name="Verret F."/>
            <person name="von Dassow P."/>
            <person name="Valentin K."/>
            <person name="Van de Peer Y."/>
            <person name="Wheeler G."/>
            <person name="Dacks J.B."/>
            <person name="Delwiche C.F."/>
            <person name="Dyhrman S.T."/>
            <person name="Glockner G."/>
            <person name="John U."/>
            <person name="Richards T."/>
            <person name="Worden A.Z."/>
            <person name="Zhang X."/>
            <person name="Grigoriev I.V."/>
            <person name="Allen A.E."/>
            <person name="Bidle K."/>
            <person name="Borodovsky M."/>
            <person name="Bowler C."/>
            <person name="Brownlee C."/>
            <person name="Cock J.M."/>
            <person name="Elias M."/>
            <person name="Gladyshev V.N."/>
            <person name="Groth M."/>
            <person name="Guda C."/>
            <person name="Hadaegh A."/>
            <person name="Iglesias-Rodriguez M.D."/>
            <person name="Jenkins J."/>
            <person name="Jones B.M."/>
            <person name="Lawson T."/>
            <person name="Leese F."/>
            <person name="Lindquist E."/>
            <person name="Lobanov A."/>
            <person name="Lomsadze A."/>
            <person name="Malik S.B."/>
            <person name="Marsh M.E."/>
            <person name="Mackinder L."/>
            <person name="Mock T."/>
            <person name="Mueller-Roeber B."/>
            <person name="Pagarete A."/>
            <person name="Parker M."/>
            <person name="Probert I."/>
            <person name="Quesneville H."/>
            <person name="Raines C."/>
            <person name="Rensing S.A."/>
            <person name="Riano-Pachon D.M."/>
            <person name="Richier S."/>
            <person name="Rokitta S."/>
            <person name="Shiraiwa Y."/>
            <person name="Soanes D.M."/>
            <person name="van der Giezen M."/>
            <person name="Wahlund T.M."/>
            <person name="Williams B."/>
            <person name="Wilson W."/>
            <person name="Wolfe G."/>
            <person name="Wurch L.L."/>
        </authorList>
    </citation>
    <scope>NUCLEOTIDE SEQUENCE</scope>
</reference>
<dbReference type="PROSITE" id="PS50297">
    <property type="entry name" value="ANK_REP_REGION"/>
    <property type="match status" value="1"/>
</dbReference>
<evidence type="ECO:0000313" key="3">
    <source>
        <dbReference type="Proteomes" id="UP000013827"/>
    </source>
</evidence>
<reference evidence="2" key="2">
    <citation type="submission" date="2024-10" db="UniProtKB">
        <authorList>
            <consortium name="EnsemblProtists"/>
        </authorList>
    </citation>
    <scope>IDENTIFICATION</scope>
</reference>
<organism evidence="2 3">
    <name type="scientific">Emiliania huxleyi (strain CCMP1516)</name>
    <dbReference type="NCBI Taxonomy" id="280463"/>
    <lineage>
        <taxon>Eukaryota</taxon>
        <taxon>Haptista</taxon>
        <taxon>Haptophyta</taxon>
        <taxon>Prymnesiophyceae</taxon>
        <taxon>Isochrysidales</taxon>
        <taxon>Noelaerhabdaceae</taxon>
        <taxon>Emiliania</taxon>
    </lineage>
</organism>
<dbReference type="RefSeq" id="XP_005767434.1">
    <property type="nucleotide sequence ID" value="XM_005767377.1"/>
</dbReference>
<keyword evidence="3" id="KW-1185">Reference proteome</keyword>
<dbReference type="Pfam" id="PF00023">
    <property type="entry name" value="Ank"/>
    <property type="match status" value="1"/>
</dbReference>
<dbReference type="KEGG" id="ehx:EMIHUDRAFT_124357"/>
<dbReference type="InterPro" id="IPR036770">
    <property type="entry name" value="Ankyrin_rpt-contain_sf"/>
</dbReference>
<dbReference type="AlphaFoldDB" id="A0A0D3IUS0"/>
<proteinExistence type="predicted"/>
<evidence type="ECO:0000313" key="2">
    <source>
        <dbReference type="EnsemblProtists" id="EOD15005"/>
    </source>
</evidence>
<dbReference type="InterPro" id="IPR002110">
    <property type="entry name" value="Ankyrin_rpt"/>
</dbReference>
<accession>A0A0D3IUS0</accession>
<dbReference type="Proteomes" id="UP000013827">
    <property type="component" value="Unassembled WGS sequence"/>
</dbReference>
<dbReference type="PROSITE" id="PS50088">
    <property type="entry name" value="ANK_REPEAT"/>
    <property type="match status" value="1"/>
</dbReference>
<feature type="repeat" description="ANK" evidence="1">
    <location>
        <begin position="59"/>
        <end position="91"/>
    </location>
</feature>
<dbReference type="Gene3D" id="1.25.40.20">
    <property type="entry name" value="Ankyrin repeat-containing domain"/>
    <property type="match status" value="1"/>
</dbReference>
<evidence type="ECO:0008006" key="4">
    <source>
        <dbReference type="Google" id="ProtNLM"/>
    </source>
</evidence>
<dbReference type="HOGENOM" id="CLU_1860531_0_0_1"/>
<dbReference type="SUPFAM" id="SSF48403">
    <property type="entry name" value="Ankyrin repeat"/>
    <property type="match status" value="2"/>
</dbReference>
<dbReference type="EnsemblProtists" id="EOD15005">
    <property type="protein sequence ID" value="EOD15005"/>
    <property type="gene ID" value="EMIHUDRAFT_124357"/>
</dbReference>
<name>A0A0D3IUS0_EMIH1</name>
<protein>
    <recommendedName>
        <fullName evidence="4">Ankyrin repeat protein</fullName>
    </recommendedName>
</protein>
<evidence type="ECO:0000256" key="1">
    <source>
        <dbReference type="PROSITE-ProRule" id="PRU00023"/>
    </source>
</evidence>
<dbReference type="GeneID" id="17261155"/>
<sequence>MAAIACCDLDRLHSLLSDDTFDLEAPWSAPPGGVRYRGPPMLLVGAEHLRVEGVLNPGEPWTPLLLACDKGHASVVEVLLRHGVAATSRDVLGVGGQGGTLPMLFYALNSSDNGQFTDCALALLRAGAQPLLNYQIGS</sequence>